<dbReference type="Gene3D" id="1.10.8.430">
    <property type="entry name" value="Helical domain of apoptotic protease-activating factors"/>
    <property type="match status" value="1"/>
</dbReference>
<evidence type="ECO:0000313" key="11">
    <source>
        <dbReference type="EMBL" id="KAG8388236.1"/>
    </source>
</evidence>
<feature type="domain" description="Disease resistance protein winged helix" evidence="10">
    <location>
        <begin position="400"/>
        <end position="471"/>
    </location>
</feature>
<protein>
    <submittedName>
        <fullName evidence="11">Uncharacterized protein</fullName>
    </submittedName>
</protein>
<comment type="subcellular location">
    <subcellularLocation>
        <location evidence="1">Cytoplasm</location>
    </subcellularLocation>
</comment>
<proteinExistence type="inferred from homology"/>
<dbReference type="FunFam" id="3.40.50.300:FF:001091">
    <property type="entry name" value="Probable disease resistance protein At1g61300"/>
    <property type="match status" value="1"/>
</dbReference>
<evidence type="ECO:0000256" key="8">
    <source>
        <dbReference type="ARBA" id="ARBA00022840"/>
    </source>
</evidence>
<dbReference type="GO" id="GO:0098542">
    <property type="term" value="P:defense response to other organism"/>
    <property type="evidence" value="ECO:0007669"/>
    <property type="project" value="TreeGrafter"/>
</dbReference>
<keyword evidence="5" id="KW-0677">Repeat</keyword>
<keyword evidence="12" id="KW-1185">Reference proteome</keyword>
<dbReference type="Pfam" id="PF00931">
    <property type="entry name" value="NB-ARC"/>
    <property type="match status" value="1"/>
</dbReference>
<dbReference type="InterPro" id="IPR027417">
    <property type="entry name" value="P-loop_NTPase"/>
</dbReference>
<dbReference type="EMBL" id="WHWC01000002">
    <property type="protein sequence ID" value="KAG8388236.1"/>
    <property type="molecule type" value="Genomic_DNA"/>
</dbReference>
<keyword evidence="8" id="KW-0067">ATP-binding</keyword>
<keyword evidence="3" id="KW-0963">Cytoplasm</keyword>
<dbReference type="GO" id="GO:0005524">
    <property type="term" value="F:ATP binding"/>
    <property type="evidence" value="ECO:0007669"/>
    <property type="project" value="UniProtKB-KW"/>
</dbReference>
<dbReference type="Gene3D" id="3.40.50.300">
    <property type="entry name" value="P-loop containing nucleotide triphosphate hydrolases"/>
    <property type="match status" value="1"/>
</dbReference>
<dbReference type="Proteomes" id="UP000826271">
    <property type="component" value="Unassembled WGS sequence"/>
</dbReference>
<dbReference type="GO" id="GO:0051607">
    <property type="term" value="P:defense response to virus"/>
    <property type="evidence" value="ECO:0007669"/>
    <property type="project" value="UniProtKB-ARBA"/>
</dbReference>
<evidence type="ECO:0000256" key="1">
    <source>
        <dbReference type="ARBA" id="ARBA00004496"/>
    </source>
</evidence>
<dbReference type="GO" id="GO:0043531">
    <property type="term" value="F:ADP binding"/>
    <property type="evidence" value="ECO:0007669"/>
    <property type="project" value="InterPro"/>
</dbReference>
<dbReference type="SUPFAM" id="SSF52540">
    <property type="entry name" value="P-loop containing nucleoside triphosphate hydrolases"/>
    <property type="match status" value="1"/>
</dbReference>
<reference evidence="11" key="1">
    <citation type="submission" date="2019-10" db="EMBL/GenBank/DDBJ databases">
        <authorList>
            <person name="Zhang R."/>
            <person name="Pan Y."/>
            <person name="Wang J."/>
            <person name="Ma R."/>
            <person name="Yu S."/>
        </authorList>
    </citation>
    <scope>NUCLEOTIDE SEQUENCE</scope>
    <source>
        <strain evidence="11">LA-IB0</strain>
        <tissue evidence="11">Leaf</tissue>
    </source>
</reference>
<dbReference type="InterPro" id="IPR002182">
    <property type="entry name" value="NB-ARC"/>
</dbReference>
<evidence type="ECO:0000256" key="2">
    <source>
        <dbReference type="ARBA" id="ARBA00008894"/>
    </source>
</evidence>
<evidence type="ECO:0000259" key="9">
    <source>
        <dbReference type="Pfam" id="PF00931"/>
    </source>
</evidence>
<accession>A0AAV6XZ66</accession>
<dbReference type="InterPro" id="IPR042197">
    <property type="entry name" value="Apaf_helical"/>
</dbReference>
<evidence type="ECO:0000256" key="4">
    <source>
        <dbReference type="ARBA" id="ARBA00022614"/>
    </source>
</evidence>
<dbReference type="InterPro" id="IPR036388">
    <property type="entry name" value="WH-like_DNA-bd_sf"/>
</dbReference>
<dbReference type="FunFam" id="1.10.10.10:FF:000322">
    <property type="entry name" value="Probable disease resistance protein At1g63360"/>
    <property type="match status" value="1"/>
</dbReference>
<evidence type="ECO:0000256" key="3">
    <source>
        <dbReference type="ARBA" id="ARBA00022490"/>
    </source>
</evidence>
<name>A0AAV6XZ66_9LAMI</name>
<dbReference type="PANTHER" id="PTHR23155:SF1152">
    <property type="entry name" value="AAA+ ATPASE DOMAIN-CONTAINING PROTEIN"/>
    <property type="match status" value="1"/>
</dbReference>
<dbReference type="PANTHER" id="PTHR23155">
    <property type="entry name" value="DISEASE RESISTANCE PROTEIN RP"/>
    <property type="match status" value="1"/>
</dbReference>
<dbReference type="Gene3D" id="1.10.10.10">
    <property type="entry name" value="Winged helix-like DNA-binding domain superfamily/Winged helix DNA-binding domain"/>
    <property type="match status" value="1"/>
</dbReference>
<sequence>MAYYSALVSLVQLLEEISRYDHDRYRNFLLRNKQIIKALHEKFSLLLMSLEDYSSKGDEATDCLERRIRDASYQAQDIIESQILNVIHSKDESPSILYLQKVKGEVDSIMEEVMRIKESHKTENFQLNYYSEESGSSASGMVGFDEHLITIKAQLCGESTKLRIIPIVGMGGIGKTTLTRNIFDDKLIAYYFYIRVWVTISQDYYNQKVLRSIQASINVSNKESREVEDGELPEYIYKHLKGKKYLIVMDDMWDTKVLNDVKSILPNDSNGSRIIITTRLLDVANYAATFVSFHQMEFLNKEESWNLLRNKMFAQEQCPPELEDTGNIIAHNCRGLPLAIVVVAGVLSKVNRTRYDWEKIAGNVSSVVTENDEYFSKILYLSYNHLPHHLKPCFLYFGAFPQDYEISVSRLIKLWIAGGFLRPIESKTLEEVAEEYLEDLSKRNLVLLTKNRSNGKLKSCSILHDLLRDLCTQRLRYENFFQLIDENQCFSSKVVESLHIAKGMDNICHLRIHPSNLSCIGAEDIGSHVHSILCICYGYMTCYNLFAFASAFKLLRVLDALHIEFTSFPNEIVELFHLM</sequence>
<feature type="domain" description="NB-ARC" evidence="9">
    <location>
        <begin position="148"/>
        <end position="317"/>
    </location>
</feature>
<organism evidence="11 12">
    <name type="scientific">Buddleja alternifolia</name>
    <dbReference type="NCBI Taxonomy" id="168488"/>
    <lineage>
        <taxon>Eukaryota</taxon>
        <taxon>Viridiplantae</taxon>
        <taxon>Streptophyta</taxon>
        <taxon>Embryophyta</taxon>
        <taxon>Tracheophyta</taxon>
        <taxon>Spermatophyta</taxon>
        <taxon>Magnoliopsida</taxon>
        <taxon>eudicotyledons</taxon>
        <taxon>Gunneridae</taxon>
        <taxon>Pentapetalae</taxon>
        <taxon>asterids</taxon>
        <taxon>lamiids</taxon>
        <taxon>Lamiales</taxon>
        <taxon>Scrophulariaceae</taxon>
        <taxon>Buddlejeae</taxon>
        <taxon>Buddleja</taxon>
    </lineage>
</organism>
<evidence type="ECO:0000313" key="12">
    <source>
        <dbReference type="Proteomes" id="UP000826271"/>
    </source>
</evidence>
<evidence type="ECO:0000256" key="5">
    <source>
        <dbReference type="ARBA" id="ARBA00022737"/>
    </source>
</evidence>
<dbReference type="InterPro" id="IPR058922">
    <property type="entry name" value="WHD_DRP"/>
</dbReference>
<evidence type="ECO:0000256" key="7">
    <source>
        <dbReference type="ARBA" id="ARBA00022821"/>
    </source>
</evidence>
<evidence type="ECO:0000256" key="6">
    <source>
        <dbReference type="ARBA" id="ARBA00022741"/>
    </source>
</evidence>
<dbReference type="GO" id="GO:0005737">
    <property type="term" value="C:cytoplasm"/>
    <property type="evidence" value="ECO:0007669"/>
    <property type="project" value="UniProtKB-SubCell"/>
</dbReference>
<evidence type="ECO:0000259" key="10">
    <source>
        <dbReference type="Pfam" id="PF23559"/>
    </source>
</evidence>
<gene>
    <name evidence="11" type="ORF">BUALT_Bualt02G0104800</name>
</gene>
<dbReference type="Gene3D" id="1.20.5.4130">
    <property type="match status" value="1"/>
</dbReference>
<dbReference type="Pfam" id="PF23559">
    <property type="entry name" value="WHD_DRP"/>
    <property type="match status" value="1"/>
</dbReference>
<keyword evidence="6" id="KW-0547">Nucleotide-binding</keyword>
<comment type="caution">
    <text evidence="11">The sequence shown here is derived from an EMBL/GenBank/DDBJ whole genome shotgun (WGS) entry which is preliminary data.</text>
</comment>
<keyword evidence="4" id="KW-0433">Leucine-rich repeat</keyword>
<dbReference type="AlphaFoldDB" id="A0AAV6XZ66"/>
<comment type="similarity">
    <text evidence="2">Belongs to the disease resistance NB-LRR family.</text>
</comment>
<dbReference type="PRINTS" id="PR00364">
    <property type="entry name" value="DISEASERSIST"/>
</dbReference>
<keyword evidence="7" id="KW-0611">Plant defense</keyword>
<dbReference type="InterPro" id="IPR044974">
    <property type="entry name" value="Disease_R_plants"/>
</dbReference>